<gene>
    <name evidence="1" type="ORF">RF55_10500</name>
</gene>
<dbReference type="SUPFAM" id="SSF143456">
    <property type="entry name" value="VC0467-like"/>
    <property type="match status" value="1"/>
</dbReference>
<name>A0A0J7NB48_LASNI</name>
<dbReference type="InterPro" id="IPR003774">
    <property type="entry name" value="AlgH-like"/>
</dbReference>
<keyword evidence="2" id="KW-1185">Reference proteome</keyword>
<dbReference type="GO" id="GO:0005829">
    <property type="term" value="C:cytosol"/>
    <property type="evidence" value="ECO:0007669"/>
    <property type="project" value="TreeGrafter"/>
</dbReference>
<dbReference type="OrthoDB" id="8300456at2759"/>
<dbReference type="PANTHER" id="PTHR30327:SF1">
    <property type="entry name" value="UPF0301 PROTEIN YQGE"/>
    <property type="match status" value="1"/>
</dbReference>
<dbReference type="AlphaFoldDB" id="A0A0J7NB48"/>
<dbReference type="Gene3D" id="3.40.1740.10">
    <property type="entry name" value="VC0467-like"/>
    <property type="match status" value="1"/>
</dbReference>
<evidence type="ECO:0000313" key="1">
    <source>
        <dbReference type="EMBL" id="KMQ89830.1"/>
    </source>
</evidence>
<reference evidence="1 2" key="1">
    <citation type="submission" date="2015-04" db="EMBL/GenBank/DDBJ databases">
        <title>Lasius niger genome sequencing.</title>
        <authorList>
            <person name="Konorov E.A."/>
            <person name="Nikitin M.A."/>
            <person name="Kirill M.V."/>
            <person name="Chang P."/>
        </authorList>
    </citation>
    <scope>NUCLEOTIDE SEQUENCE [LARGE SCALE GENOMIC DNA]</scope>
    <source>
        <tissue evidence="1">Whole</tissue>
    </source>
</reference>
<dbReference type="HAMAP" id="MF_00758">
    <property type="entry name" value="UPF0301"/>
    <property type="match status" value="1"/>
</dbReference>
<proteinExistence type="inferred from homology"/>
<accession>A0A0J7NB48</accession>
<organism evidence="1 2">
    <name type="scientific">Lasius niger</name>
    <name type="common">Black garden ant</name>
    <dbReference type="NCBI Taxonomy" id="67767"/>
    <lineage>
        <taxon>Eukaryota</taxon>
        <taxon>Metazoa</taxon>
        <taxon>Ecdysozoa</taxon>
        <taxon>Arthropoda</taxon>
        <taxon>Hexapoda</taxon>
        <taxon>Insecta</taxon>
        <taxon>Pterygota</taxon>
        <taxon>Neoptera</taxon>
        <taxon>Endopterygota</taxon>
        <taxon>Hymenoptera</taxon>
        <taxon>Apocrita</taxon>
        <taxon>Aculeata</taxon>
        <taxon>Formicoidea</taxon>
        <taxon>Formicidae</taxon>
        <taxon>Formicinae</taxon>
        <taxon>Lasius</taxon>
        <taxon>Lasius</taxon>
    </lineage>
</organism>
<dbReference type="EMBL" id="LBMM01007345">
    <property type="protein sequence ID" value="KMQ89830.1"/>
    <property type="molecule type" value="Genomic_DNA"/>
</dbReference>
<dbReference type="PANTHER" id="PTHR30327">
    <property type="entry name" value="UNCHARACTERIZED PROTEIN YQGE"/>
    <property type="match status" value="1"/>
</dbReference>
<comment type="caution">
    <text evidence="1">The sequence shown here is derived from an EMBL/GenBank/DDBJ whole genome shotgun (WGS) entry which is preliminary data.</text>
</comment>
<evidence type="ECO:0000313" key="2">
    <source>
        <dbReference type="Proteomes" id="UP000036403"/>
    </source>
</evidence>
<sequence>MGLLDTEFAQTVIYVCAHSKEEGAMGVIINRTLRDPTIEMLFNQLDVSPNPPHRQLFLGMGGPVDSTRGFVLHSPERTYGETMLAGNLAAVTSTLPILQELAHGSGPEEALMLLGHAAWDAGQLEAEIIQHNAWFVAPANKQILFDPDPKGKWEKSLALIGIDPASLSFKVGES</sequence>
<protein>
    <submittedName>
        <fullName evidence="1">Transcriptional regulator</fullName>
    </submittedName>
</protein>
<dbReference type="Proteomes" id="UP000036403">
    <property type="component" value="Unassembled WGS sequence"/>
</dbReference>
<dbReference type="PaxDb" id="67767-A0A0J7NB48"/>
<dbReference type="Pfam" id="PF02622">
    <property type="entry name" value="DUF179"/>
    <property type="match status" value="1"/>
</dbReference>